<dbReference type="Gene3D" id="3.80.10.10">
    <property type="entry name" value="Ribonuclease Inhibitor"/>
    <property type="match status" value="3"/>
</dbReference>
<dbReference type="SMART" id="SM00369">
    <property type="entry name" value="LRR_TYP"/>
    <property type="match status" value="7"/>
</dbReference>
<keyword evidence="16" id="KW-1185">Reference proteome</keyword>
<evidence type="ECO:0000256" key="10">
    <source>
        <dbReference type="ARBA" id="ARBA00023136"/>
    </source>
</evidence>
<comment type="similarity">
    <text evidence="2">Belongs to the Toll-like receptor family.</text>
</comment>
<dbReference type="GO" id="GO:0007165">
    <property type="term" value="P:signal transduction"/>
    <property type="evidence" value="ECO:0007669"/>
    <property type="project" value="InterPro"/>
</dbReference>
<dbReference type="InterPro" id="IPR001611">
    <property type="entry name" value="Leu-rich_rpt"/>
</dbReference>
<dbReference type="InterPro" id="IPR035897">
    <property type="entry name" value="Toll_tir_struct_dom_sf"/>
</dbReference>
<dbReference type="SUPFAM" id="SSF52058">
    <property type="entry name" value="L domain-like"/>
    <property type="match status" value="1"/>
</dbReference>
<evidence type="ECO:0000256" key="1">
    <source>
        <dbReference type="ARBA" id="ARBA00004479"/>
    </source>
</evidence>
<dbReference type="InterPro" id="IPR003591">
    <property type="entry name" value="Leu-rich_rpt_typical-subtyp"/>
</dbReference>
<keyword evidence="3" id="KW-0399">Innate immunity</keyword>
<keyword evidence="12" id="KW-0325">Glycoprotein</keyword>
<dbReference type="GO" id="GO:0038023">
    <property type="term" value="F:signaling receptor activity"/>
    <property type="evidence" value="ECO:0007669"/>
    <property type="project" value="TreeGrafter"/>
</dbReference>
<evidence type="ECO:0000256" key="7">
    <source>
        <dbReference type="ARBA" id="ARBA00022737"/>
    </source>
</evidence>
<dbReference type="GO" id="GO:0005886">
    <property type="term" value="C:plasma membrane"/>
    <property type="evidence" value="ECO:0007669"/>
    <property type="project" value="TreeGrafter"/>
</dbReference>
<keyword evidence="10 13" id="KW-0472">Membrane</keyword>
<evidence type="ECO:0000256" key="6">
    <source>
        <dbReference type="ARBA" id="ARBA00022729"/>
    </source>
</evidence>
<proteinExistence type="inferred from homology"/>
<dbReference type="AlphaFoldDB" id="A0AAW1UQN3"/>
<dbReference type="InterPro" id="IPR032675">
    <property type="entry name" value="LRR_dom_sf"/>
</dbReference>
<dbReference type="Pfam" id="PF13676">
    <property type="entry name" value="TIR_2"/>
    <property type="match status" value="1"/>
</dbReference>
<keyword evidence="6" id="KW-0732">Signal</keyword>
<evidence type="ECO:0000256" key="12">
    <source>
        <dbReference type="ARBA" id="ARBA00023180"/>
    </source>
</evidence>
<comment type="subcellular location">
    <subcellularLocation>
        <location evidence="1">Membrane</location>
        <topology evidence="1">Single-pass type I membrane protein</topology>
    </subcellularLocation>
</comment>
<dbReference type="PANTHER" id="PTHR24365">
    <property type="entry name" value="TOLL-LIKE RECEPTOR"/>
    <property type="match status" value="1"/>
</dbReference>
<keyword evidence="4" id="KW-0433">Leucine-rich repeat</keyword>
<dbReference type="PROSITE" id="PS50104">
    <property type="entry name" value="TIR"/>
    <property type="match status" value="1"/>
</dbReference>
<evidence type="ECO:0000256" key="2">
    <source>
        <dbReference type="ARBA" id="ARBA00009634"/>
    </source>
</evidence>
<dbReference type="EMBL" id="JARQZJ010000095">
    <property type="protein sequence ID" value="KAK9885484.1"/>
    <property type="molecule type" value="Genomic_DNA"/>
</dbReference>
<gene>
    <name evidence="15" type="ORF">WA026_010976</name>
</gene>
<evidence type="ECO:0000259" key="14">
    <source>
        <dbReference type="PROSITE" id="PS50104"/>
    </source>
</evidence>
<feature type="transmembrane region" description="Helical" evidence="13">
    <location>
        <begin position="390"/>
        <end position="411"/>
    </location>
</feature>
<organism evidence="15 16">
    <name type="scientific">Henosepilachna vigintioctopunctata</name>
    <dbReference type="NCBI Taxonomy" id="420089"/>
    <lineage>
        <taxon>Eukaryota</taxon>
        <taxon>Metazoa</taxon>
        <taxon>Ecdysozoa</taxon>
        <taxon>Arthropoda</taxon>
        <taxon>Hexapoda</taxon>
        <taxon>Insecta</taxon>
        <taxon>Pterygota</taxon>
        <taxon>Neoptera</taxon>
        <taxon>Endopterygota</taxon>
        <taxon>Coleoptera</taxon>
        <taxon>Polyphaga</taxon>
        <taxon>Cucujiformia</taxon>
        <taxon>Coccinelloidea</taxon>
        <taxon>Coccinellidae</taxon>
        <taxon>Epilachninae</taxon>
        <taxon>Epilachnini</taxon>
        <taxon>Henosepilachna</taxon>
    </lineage>
</organism>
<name>A0AAW1UQN3_9CUCU</name>
<keyword evidence="9 13" id="KW-1133">Transmembrane helix</keyword>
<keyword evidence="5 13" id="KW-0812">Transmembrane</keyword>
<keyword evidence="8" id="KW-0391">Immunity</keyword>
<dbReference type="Gene3D" id="3.40.50.10140">
    <property type="entry name" value="Toll/interleukin-1 receptor homology (TIR) domain"/>
    <property type="match status" value="1"/>
</dbReference>
<dbReference type="FunFam" id="3.40.50.10140:FF:000001">
    <property type="entry name" value="Toll-like receptor 2"/>
    <property type="match status" value="1"/>
</dbReference>
<dbReference type="PROSITE" id="PS51450">
    <property type="entry name" value="LRR"/>
    <property type="match status" value="2"/>
</dbReference>
<protein>
    <recommendedName>
        <fullName evidence="14">TIR domain-containing protein</fullName>
    </recommendedName>
</protein>
<dbReference type="InterPro" id="IPR000157">
    <property type="entry name" value="TIR_dom"/>
</dbReference>
<sequence length="615" mass="71703">MNLEILLMLLNDIFTMGIDISLLDLYSSGFRNNLPIPLLEVVSKSNIRSLVLSRNQFDFIGNNTFPIRMPRLNSIDLSDVSLQMLHEEAFSHIPHLETLLLGKNRLSFFASSKHLSSLTHIDLHENSDAYGSEFILAKSEFHRLSLENLELQHTPLIFLRKPDFANMTQLKNLNLDNCSIVRMDDYVFQDLTSLKYLNLENNKIFYVCKRIPLHIWKGLENLEKLLLGGNGIFQLSAHSLYLFDYLENLKYLGLQRNSLTSIASKDFRSLPKLEVLDLSYNHIISWDDRVFLNNALKEFRGSANKLTYFSEAMLQDFYNLTNIDMNFNSFICDCRVMKKMSRNKKSLNNLLNLVKDQNLLCEKTSNKTLNNFLKNVTNSEINCEKKVSSLVYIIPLSVLFVIAAVIAMLSYRYRWHIRYWAFLVKLYLIRKGKAKNVGRRSTNNFQFDAFVSYCSQDRSFVLNLVQMLENHEPYLKLSVYERDFQVGSVISESIRDHIEKSRKTLLIVSNSYAKSHWCTWETQIAEHHRLFSEKPNGEIVDESIVLIKLGIVEGANLTPTLKYLLKTRIYLQWEDQDDERKVFWQKLRQFLSPREKQISQESLNQAKDSNLSISQ</sequence>
<evidence type="ECO:0000313" key="16">
    <source>
        <dbReference type="Proteomes" id="UP001431783"/>
    </source>
</evidence>
<evidence type="ECO:0000256" key="11">
    <source>
        <dbReference type="ARBA" id="ARBA00023170"/>
    </source>
</evidence>
<dbReference type="GO" id="GO:0045087">
    <property type="term" value="P:innate immune response"/>
    <property type="evidence" value="ECO:0007669"/>
    <property type="project" value="UniProtKB-KW"/>
</dbReference>
<evidence type="ECO:0000256" key="13">
    <source>
        <dbReference type="SAM" id="Phobius"/>
    </source>
</evidence>
<evidence type="ECO:0000256" key="3">
    <source>
        <dbReference type="ARBA" id="ARBA00022588"/>
    </source>
</evidence>
<evidence type="ECO:0000256" key="5">
    <source>
        <dbReference type="ARBA" id="ARBA00022692"/>
    </source>
</evidence>
<dbReference type="SMART" id="SM00255">
    <property type="entry name" value="TIR"/>
    <property type="match status" value="1"/>
</dbReference>
<dbReference type="PANTHER" id="PTHR24365:SF530">
    <property type="entry name" value="MSTPROX-RELATED"/>
    <property type="match status" value="1"/>
</dbReference>
<feature type="domain" description="TIR" evidence="14">
    <location>
        <begin position="445"/>
        <end position="591"/>
    </location>
</feature>
<comment type="caution">
    <text evidence="15">The sequence shown here is derived from an EMBL/GenBank/DDBJ whole genome shotgun (WGS) entry which is preliminary data.</text>
</comment>
<evidence type="ECO:0000256" key="4">
    <source>
        <dbReference type="ARBA" id="ARBA00022614"/>
    </source>
</evidence>
<reference evidence="15 16" key="1">
    <citation type="submission" date="2023-03" db="EMBL/GenBank/DDBJ databases">
        <title>Genome insight into feeding habits of ladybird beetles.</title>
        <authorList>
            <person name="Li H.-S."/>
            <person name="Huang Y.-H."/>
            <person name="Pang H."/>
        </authorList>
    </citation>
    <scope>NUCLEOTIDE SEQUENCE [LARGE SCALE GENOMIC DNA]</scope>
    <source>
        <strain evidence="15">SYSU_2023b</strain>
        <tissue evidence="15">Whole body</tissue>
    </source>
</reference>
<dbReference type="Proteomes" id="UP001431783">
    <property type="component" value="Unassembled WGS sequence"/>
</dbReference>
<evidence type="ECO:0000256" key="9">
    <source>
        <dbReference type="ARBA" id="ARBA00022989"/>
    </source>
</evidence>
<evidence type="ECO:0000313" key="15">
    <source>
        <dbReference type="EMBL" id="KAK9885484.1"/>
    </source>
</evidence>
<dbReference type="Pfam" id="PF13855">
    <property type="entry name" value="LRR_8"/>
    <property type="match status" value="3"/>
</dbReference>
<dbReference type="SUPFAM" id="SSF52200">
    <property type="entry name" value="Toll/Interleukin receptor TIR domain"/>
    <property type="match status" value="1"/>
</dbReference>
<keyword evidence="7" id="KW-0677">Repeat</keyword>
<evidence type="ECO:0000256" key="8">
    <source>
        <dbReference type="ARBA" id="ARBA00022859"/>
    </source>
</evidence>
<accession>A0AAW1UQN3</accession>
<keyword evidence="11" id="KW-0675">Receptor</keyword>